<dbReference type="Pfam" id="PF09376">
    <property type="entry name" value="NurA"/>
    <property type="match status" value="1"/>
</dbReference>
<dbReference type="EMBL" id="CP000561">
    <property type="protein sequence ID" value="ABO08718.1"/>
    <property type="molecule type" value="Genomic_DNA"/>
</dbReference>
<organism evidence="2 3">
    <name type="scientific">Pyrobaculum calidifontis (strain DSM 21063 / JCM 11548 / VA1)</name>
    <dbReference type="NCBI Taxonomy" id="410359"/>
    <lineage>
        <taxon>Archaea</taxon>
        <taxon>Thermoproteota</taxon>
        <taxon>Thermoprotei</taxon>
        <taxon>Thermoproteales</taxon>
        <taxon>Thermoproteaceae</taxon>
        <taxon>Pyrobaculum</taxon>
    </lineage>
</organism>
<reference evidence="2" key="1">
    <citation type="submission" date="2007-02" db="EMBL/GenBank/DDBJ databases">
        <title>Complete sequence of Pyrobaculum calidifontis JCM 11548.</title>
        <authorList>
            <consortium name="US DOE Joint Genome Institute"/>
            <person name="Copeland A."/>
            <person name="Lucas S."/>
            <person name="Lapidus A."/>
            <person name="Barry K."/>
            <person name="Glavina del Rio T."/>
            <person name="Dalin E."/>
            <person name="Tice H."/>
            <person name="Pitluck S."/>
            <person name="Chain P."/>
            <person name="Malfatti S."/>
            <person name="Shin M."/>
            <person name="Vergez L."/>
            <person name="Schmutz J."/>
            <person name="Larimer F."/>
            <person name="Land M."/>
            <person name="Hauser L."/>
            <person name="Kyrpides N."/>
            <person name="Mikhailova N."/>
            <person name="Cozen A.E."/>
            <person name="Fitz-Gibbon S.T."/>
            <person name="House C.H."/>
            <person name="Saltikov C."/>
            <person name="Lowe T.M."/>
            <person name="Richardson P."/>
        </authorList>
    </citation>
    <scope>NUCLEOTIDE SEQUENCE [LARGE SCALE GENOMIC DNA]</scope>
    <source>
        <strain evidence="2">JCM 11548</strain>
    </source>
</reference>
<evidence type="ECO:0000259" key="1">
    <source>
        <dbReference type="SMART" id="SM00933"/>
    </source>
</evidence>
<protein>
    <recommendedName>
        <fullName evidence="1">NurA domain-containing protein</fullName>
    </recommendedName>
</protein>
<dbReference type="Proteomes" id="UP000001431">
    <property type="component" value="Chromosome"/>
</dbReference>
<gene>
    <name evidence="2" type="ordered locus">Pcal_1294</name>
</gene>
<dbReference type="InterPro" id="IPR018977">
    <property type="entry name" value="NurA_domain"/>
</dbReference>
<dbReference type="KEGG" id="pcl:Pcal_1294"/>
<evidence type="ECO:0000313" key="3">
    <source>
        <dbReference type="Proteomes" id="UP000001431"/>
    </source>
</evidence>
<proteinExistence type="predicted"/>
<dbReference type="STRING" id="410359.Pcal_1294"/>
<sequence length="332" mass="35622">MDEVFELVEVLRWAGEAAGEVSPPGGVGEWEGGEWGVVEECGYYEVGFEWGPPPGDVHGLDSHTVVVDFGGVSVIVATGALVGRVSGVVPGLPARWLGVRFNFLLEGGLPVGSRLYWRSAFLDRAFDASFDLEAARDEVRLHVEGVLAGAWDGGGTLIVDGPVFRAAAAAERGGVYGELYRRFIEERVRAFGGRRVVGVVKRLDRSYYLARCVGVGANDEVAALRLLEGRVGFVGPVVVRVGGFVKWMYYVAVPSGRGVRVVRVEALEEGLAAEAARWVASLCDPFGVPVPVAVADKIARRLNASIVKMIYAASPVEPTYRGLEAVLEAFRS</sequence>
<dbReference type="RefSeq" id="WP_011849976.1">
    <property type="nucleotide sequence ID" value="NC_009073.1"/>
</dbReference>
<keyword evidence="3" id="KW-1185">Reference proteome</keyword>
<dbReference type="eggNOG" id="arCOG00287">
    <property type="taxonomic scope" value="Archaea"/>
</dbReference>
<dbReference type="OrthoDB" id="28687at2157"/>
<name>A3MVQ1_PYRCJ</name>
<dbReference type="HOGENOM" id="CLU_066378_0_0_2"/>
<evidence type="ECO:0000313" key="2">
    <source>
        <dbReference type="EMBL" id="ABO08718.1"/>
    </source>
</evidence>
<dbReference type="GeneID" id="4908985"/>
<dbReference type="AlphaFoldDB" id="A3MVQ1"/>
<dbReference type="SMART" id="SM00933">
    <property type="entry name" value="NurA"/>
    <property type="match status" value="1"/>
</dbReference>
<feature type="domain" description="NurA" evidence="1">
    <location>
        <begin position="55"/>
        <end position="301"/>
    </location>
</feature>
<accession>A3MVQ1</accession>